<dbReference type="GeneID" id="93114824"/>
<dbReference type="SMR" id="A0A7J4XN80"/>
<reference evidence="5 6" key="1">
    <citation type="journal article" date="2019" name="Nat. Med.">
        <title>A library of human gut bacterial isolates paired with longitudinal multiomics data enables mechanistic microbiome research.</title>
        <authorList>
            <person name="Poyet M."/>
            <person name="Groussin M."/>
            <person name="Gibbons S.M."/>
            <person name="Avila-Pacheco J."/>
            <person name="Jiang X."/>
            <person name="Kearney S.M."/>
            <person name="Perrotta A.R."/>
            <person name="Berdy B."/>
            <person name="Zhao S."/>
            <person name="Lieberman T.D."/>
            <person name="Swanson P.K."/>
            <person name="Smith M."/>
            <person name="Roesemann S."/>
            <person name="Alexander J.E."/>
            <person name="Rich S.A."/>
            <person name="Livny J."/>
            <person name="Vlamakis H."/>
            <person name="Clish C."/>
            <person name="Bullock K."/>
            <person name="Deik A."/>
            <person name="Scott J."/>
            <person name="Pierce K.A."/>
            <person name="Xavier R.J."/>
            <person name="Alm E.J."/>
        </authorList>
    </citation>
    <scope>NUCLEOTIDE SEQUENCE [LARGE SCALE GENOMIC DNA]</scope>
    <source>
        <strain evidence="5 6">BIOML-A10</strain>
    </source>
</reference>
<dbReference type="InterPro" id="IPR026444">
    <property type="entry name" value="Secre_tail"/>
</dbReference>
<evidence type="ECO:0000313" key="6">
    <source>
        <dbReference type="Proteomes" id="UP000422221"/>
    </source>
</evidence>
<dbReference type="InterPro" id="IPR032979">
    <property type="entry name" value="ENGase"/>
</dbReference>
<keyword evidence="2" id="KW-0732">Signal</keyword>
<feature type="domain" description="Cytosolic endo-beta-N-acetylglucosaminidase TIM barrel" evidence="3">
    <location>
        <begin position="126"/>
        <end position="432"/>
    </location>
</feature>
<evidence type="ECO:0000313" key="5">
    <source>
        <dbReference type="EMBL" id="KAA3769413.1"/>
    </source>
</evidence>
<dbReference type="InterPro" id="IPR045474">
    <property type="entry name" value="GEVED"/>
</dbReference>
<dbReference type="EMBL" id="VWMK01000002">
    <property type="protein sequence ID" value="KAA3769413.1"/>
    <property type="molecule type" value="Genomic_DNA"/>
</dbReference>
<dbReference type="GO" id="GO:0033925">
    <property type="term" value="F:mannosyl-glycoprotein endo-beta-N-acetylglucosaminidase activity"/>
    <property type="evidence" value="ECO:0007669"/>
    <property type="project" value="InterPro"/>
</dbReference>
<evidence type="ECO:0000259" key="4">
    <source>
        <dbReference type="Pfam" id="PF20009"/>
    </source>
</evidence>
<dbReference type="InterPro" id="IPR005201">
    <property type="entry name" value="TIM_ENGase"/>
</dbReference>
<feature type="chain" id="PRO_5029524390" evidence="2">
    <location>
        <begin position="22"/>
        <end position="1010"/>
    </location>
</feature>
<gene>
    <name evidence="5" type="ORF">F3F73_03045</name>
</gene>
<dbReference type="Gene3D" id="3.20.20.80">
    <property type="entry name" value="Glycosidases"/>
    <property type="match status" value="1"/>
</dbReference>
<name>A0A7J4XN80_9BACE</name>
<dbReference type="NCBIfam" id="TIGR04183">
    <property type="entry name" value="Por_Secre_tail"/>
    <property type="match status" value="1"/>
</dbReference>
<evidence type="ECO:0000259" key="3">
    <source>
        <dbReference type="Pfam" id="PF03644"/>
    </source>
</evidence>
<dbReference type="Proteomes" id="UP000422221">
    <property type="component" value="Unassembled WGS sequence"/>
</dbReference>
<dbReference type="Pfam" id="PF20009">
    <property type="entry name" value="GEVED"/>
    <property type="match status" value="1"/>
</dbReference>
<comment type="caution">
    <text evidence="5">The sequence shown here is derived from an EMBL/GenBank/DDBJ whole genome shotgun (WGS) entry which is preliminary data.</text>
</comment>
<dbReference type="RefSeq" id="WP_005928588.1">
    <property type="nucleotide sequence ID" value="NZ_CABKSE010000001.1"/>
</dbReference>
<feature type="region of interest" description="Disordered" evidence="1">
    <location>
        <begin position="901"/>
        <end position="930"/>
    </location>
</feature>
<accession>A0A7J4XN80</accession>
<protein>
    <submittedName>
        <fullName evidence="5">T9SS type A sorting domain-containing protein</fullName>
    </submittedName>
</protein>
<dbReference type="Pfam" id="PF03644">
    <property type="entry name" value="Glyco_hydro_85"/>
    <property type="match status" value="1"/>
</dbReference>
<proteinExistence type="predicted"/>
<dbReference type="AlphaFoldDB" id="A0A7J4XN80"/>
<feature type="signal peptide" evidence="2">
    <location>
        <begin position="1"/>
        <end position="21"/>
    </location>
</feature>
<evidence type="ECO:0000256" key="2">
    <source>
        <dbReference type="SAM" id="SignalP"/>
    </source>
</evidence>
<dbReference type="PANTHER" id="PTHR13246:SF1">
    <property type="entry name" value="CYTOSOLIC ENDO-BETA-N-ACETYLGLUCOSAMINIDASE"/>
    <property type="match status" value="1"/>
</dbReference>
<sequence>MKKFTLFSMAAMLLLSGQAPAQDKTDYPPSASTEVFDFTPWKESTILELFVKAMNEGRNYPSAEEWTEAGFNLDLEFSRSHVRPRDIIEDASKNVVPEVYAKRRLWMNMPTGQGDLVGGYPSSLFNNDTFSMWNYVNLYGAWNHSPFQAPGSWADAAHKNGTDMFSGIKFFDTTGGRGQTATEYINLISTKNPDGSFRYVDAFINVLKFFGLDGINYNWEDTGYNNETVIAFHQALYKRAAELNFDSFHIGLYGGPSYLTNPADYFANENGRTTEVMMNYSANDIPRTLAMSQKNAIAIQGDCEGLYQGVWIASMDRQWTNFHADGAEQVGLCLWGEHKISRFFQFAIGDNTMELQSNYQKLLEKGFSGGKRSPIDRPALSNSGNIFEISNNDDKPNQMVNFAGFADFVPERTAIQGDLPFTTHFSLGNGERYNYKGKKTFGSWYNMGQQDIVPTYRWLIYDANTKTRSTAVDAEFTHEDAYTGGSALRLSGEPTAKGSDVVLYRAKLNVSGGNAKANVALKSGVNGTNASNLYVILKKFNDDTWMEFPVGNLNGPTWEEKEIALSGINSGDIIEYIGFRVKGTYEGNYNMLIGKLALTDDCAVKTPAPIDAESIIVEVKEETTQSLSVKLNWAVNATGYNSDNAKYGLIYNDEVNIDHFQLMYKNGENGKVSEIGRTSTWSAYLGNIMFETATDDPYIGIRSVSVDGKTYSPVEWIHIGRGNASELPAFNNDPYCESTLNYNAEGADIAIEVRYIEQFKTTGAVEDINYTADAPQADGTQYAMCDQTLKVNQGQEVELFFKAADLDDGLKFCLGKAYIDLDGSKSHEPATETIFELGTVKQGTPEFQTTGVTQKFTIPADAKPGESRLRLVFSDAWFAHPGPCGFTAKGFTLDIPVEIIGNNPSREPAPDMHDQGEADEPEGLNNNPDGVENVWKDSESVISTMWPTTTEGTIYFNNVEKAWIYTTDGQLVKYVPNNPSSTDISDITPAIYVVKMQKGNIVRSQKLIKK</sequence>
<organism evidence="5 6">
    <name type="scientific">Bacteroides salyersiae</name>
    <dbReference type="NCBI Taxonomy" id="291644"/>
    <lineage>
        <taxon>Bacteria</taxon>
        <taxon>Pseudomonadati</taxon>
        <taxon>Bacteroidota</taxon>
        <taxon>Bacteroidia</taxon>
        <taxon>Bacteroidales</taxon>
        <taxon>Bacteroidaceae</taxon>
        <taxon>Bacteroides</taxon>
    </lineage>
</organism>
<dbReference type="PANTHER" id="PTHR13246">
    <property type="entry name" value="ENDO BETA N-ACETYLGLUCOSAMINIDASE"/>
    <property type="match status" value="1"/>
</dbReference>
<dbReference type="Gene3D" id="2.60.120.260">
    <property type="entry name" value="Galactose-binding domain-like"/>
    <property type="match status" value="1"/>
</dbReference>
<evidence type="ECO:0000256" key="1">
    <source>
        <dbReference type="SAM" id="MobiDB-lite"/>
    </source>
</evidence>
<feature type="domain" description="GEVED" evidence="4">
    <location>
        <begin position="816"/>
        <end position="890"/>
    </location>
</feature>